<evidence type="ECO:0000259" key="4">
    <source>
        <dbReference type="Pfam" id="PF07715"/>
    </source>
</evidence>
<dbReference type="InterPro" id="IPR008969">
    <property type="entry name" value="CarboxyPept-like_regulatory"/>
</dbReference>
<keyword evidence="2" id="KW-0813">Transport</keyword>
<comment type="subcellular location">
    <subcellularLocation>
        <location evidence="2">Cell outer membrane</location>
        <topology evidence="2">Multi-pass membrane protein</topology>
    </subcellularLocation>
</comment>
<dbReference type="PANTHER" id="PTHR30069">
    <property type="entry name" value="TONB-DEPENDENT OUTER MEMBRANE RECEPTOR"/>
    <property type="match status" value="1"/>
</dbReference>
<comment type="caution">
    <text evidence="5">The sequence shown here is derived from an EMBL/GenBank/DDBJ whole genome shotgun (WGS) entry which is preliminary data.</text>
</comment>
<keyword evidence="1 3" id="KW-0732">Signal</keyword>
<reference evidence="5 6" key="1">
    <citation type="submission" date="2022-06" db="EMBL/GenBank/DDBJ databases">
        <title>A taxonomic note on the genus Prevotella: Description of four novel genera and emended description of the genera Hallella and Xylanibacter.</title>
        <authorList>
            <person name="Hitch T.C.A."/>
        </authorList>
    </citation>
    <scope>NUCLEOTIDE SEQUENCE [LARGE SCALE GENOMIC DNA]</scope>
    <source>
        <strain evidence="5 6">DSM 100619</strain>
    </source>
</reference>
<proteinExistence type="inferred from homology"/>
<dbReference type="SUPFAM" id="SSF49464">
    <property type="entry name" value="Carboxypeptidase regulatory domain-like"/>
    <property type="match status" value="1"/>
</dbReference>
<evidence type="ECO:0000313" key="6">
    <source>
        <dbReference type="Proteomes" id="UP001204015"/>
    </source>
</evidence>
<keyword evidence="5" id="KW-0675">Receptor</keyword>
<keyword evidence="2" id="KW-0998">Cell outer membrane</keyword>
<organism evidence="5 6">
    <name type="scientific">Segatella cerevisiae</name>
    <dbReference type="NCBI Taxonomy" id="2053716"/>
    <lineage>
        <taxon>Bacteria</taxon>
        <taxon>Pseudomonadati</taxon>
        <taxon>Bacteroidota</taxon>
        <taxon>Bacteroidia</taxon>
        <taxon>Bacteroidales</taxon>
        <taxon>Prevotellaceae</taxon>
        <taxon>Segatella</taxon>
    </lineage>
</organism>
<dbReference type="Pfam" id="PF13715">
    <property type="entry name" value="CarbopepD_reg_2"/>
    <property type="match status" value="1"/>
</dbReference>
<sequence length="1045" mass="118242">MMDKLKICCLMFFLVLVCTGIQAQTTITVTGTITDTSNNPIIGATVSIQSTKNIAITDIDGKYVLKGPSNGTLIVNYIGMQSIKVPIDGRSTVNVILKEDVNQLHDVIVVGYGTQKRGSLTGAVSAVSGDEMLHTKNENPQNMLTGRIPGVRVWQKSAEPGSYNNNFDIRGMGSPLVIIDGIPRDVSDFQRMNPEDIQDISVLKDASASIYGLRAANGVVLVTTKKGTAGKTKVSYDVSYTLQVPKSMPELLDVFKSMTLLNEKSMNNVNGGTPTYSEQYFKDYADGTRRTADWNKLVFADTAPETNGNVSISGGSEKTQYFIGFGYSYQKGFFKSGDLNYNKYNISSNITSELFKGLTLDLRISGMVDHQNNPYSSSVDIIRNYWRQGTLYPAYADPEGTMLSYEGLDLEENTVAEMSSDISGYRKYKKSQILTSGSLNYDFGTLLSILKGLSAKAMISYDYHLDNNKIYRKEYYQYAYDSQSQSYIQKLYAPNSPSRLTRENQDSQQFLTQLTLNYNRDFGPHSISGVFGFESQRRTNDGFYAMRNLAFNSPYLFNGDDYGQVGNSYPSSISAAAYNAFIGRVNYGYANRYLFESQFRYDGSSEFAKGHRWGFFPSVSGGWTISEEPFFKKIKFLKDVDQLKLRVSYGIMGDDSGAGYDWVAGYSYPSTSGNADNGYYNQYAPGYVIGDKFVYAATPKAIPNENISWFKAKTFDVGIDFSAWNGLFGFTLDYFNRVMSGLYQYRTSEFPTVIGADPPRENVNSNRNFGLELQLTHHNKIGPYFVYNVKAIGTITRQKYLTAIQNGPYANSYDKWRNDNLNQRYQGFQFGYTSAGRFKNWDDIWNYNVYHEKDVLPGDYKYEDWNGDGEINSLDEHPYAFDQTPWLNYSLSFDFTYKNFDGSLLFQGSALGSMSYEEPLYSIWGYGTLKQYWNRWHPVDENADPYDPNTAWASGYYAYTGHYPYSNSSFNRVSTAYLRLKSIEVGYTLPQWKQIPTLKLRMFFNAYNLFTITGVKFVDPEHPDDDLGRLYPLSRNYTFGLQISF</sequence>
<name>A0ABT1BU04_9BACT</name>
<dbReference type="PROSITE" id="PS52016">
    <property type="entry name" value="TONB_DEPENDENT_REC_3"/>
    <property type="match status" value="1"/>
</dbReference>
<keyword evidence="2" id="KW-0812">Transmembrane</keyword>
<evidence type="ECO:0000256" key="1">
    <source>
        <dbReference type="ARBA" id="ARBA00022729"/>
    </source>
</evidence>
<comment type="similarity">
    <text evidence="2">Belongs to the TonB-dependent receptor family.</text>
</comment>
<accession>A0ABT1BU04</accession>
<dbReference type="Pfam" id="PF07715">
    <property type="entry name" value="Plug"/>
    <property type="match status" value="1"/>
</dbReference>
<evidence type="ECO:0000256" key="3">
    <source>
        <dbReference type="SAM" id="SignalP"/>
    </source>
</evidence>
<dbReference type="RefSeq" id="WP_252759928.1">
    <property type="nucleotide sequence ID" value="NZ_JAMXLY010000003.1"/>
</dbReference>
<evidence type="ECO:0000313" key="5">
    <source>
        <dbReference type="EMBL" id="MCO6024567.1"/>
    </source>
</evidence>
<dbReference type="InterPro" id="IPR037066">
    <property type="entry name" value="Plug_dom_sf"/>
</dbReference>
<dbReference type="NCBIfam" id="TIGR04056">
    <property type="entry name" value="OMP_RagA_SusC"/>
    <property type="match status" value="1"/>
</dbReference>
<dbReference type="InterPro" id="IPR023996">
    <property type="entry name" value="TonB-dep_OMP_SusC/RagA"/>
</dbReference>
<keyword evidence="2" id="KW-0472">Membrane</keyword>
<dbReference type="NCBIfam" id="TIGR04057">
    <property type="entry name" value="SusC_RagA_signa"/>
    <property type="match status" value="1"/>
</dbReference>
<dbReference type="Gene3D" id="2.60.40.1120">
    <property type="entry name" value="Carboxypeptidase-like, regulatory domain"/>
    <property type="match status" value="1"/>
</dbReference>
<keyword evidence="6" id="KW-1185">Reference proteome</keyword>
<evidence type="ECO:0000256" key="2">
    <source>
        <dbReference type="PROSITE-ProRule" id="PRU01360"/>
    </source>
</evidence>
<feature type="domain" description="TonB-dependent receptor plug" evidence="4">
    <location>
        <begin position="119"/>
        <end position="219"/>
    </location>
</feature>
<gene>
    <name evidence="5" type="ORF">NG821_01680</name>
</gene>
<dbReference type="SUPFAM" id="SSF56935">
    <property type="entry name" value="Porins"/>
    <property type="match status" value="1"/>
</dbReference>
<dbReference type="InterPro" id="IPR039426">
    <property type="entry name" value="TonB-dep_rcpt-like"/>
</dbReference>
<dbReference type="InterPro" id="IPR012910">
    <property type="entry name" value="Plug_dom"/>
</dbReference>
<dbReference type="Gene3D" id="2.170.130.10">
    <property type="entry name" value="TonB-dependent receptor, plug domain"/>
    <property type="match status" value="1"/>
</dbReference>
<dbReference type="PANTHER" id="PTHR30069:SF29">
    <property type="entry name" value="HEMOGLOBIN AND HEMOGLOBIN-HAPTOGLOBIN-BINDING PROTEIN 1-RELATED"/>
    <property type="match status" value="1"/>
</dbReference>
<dbReference type="InterPro" id="IPR023997">
    <property type="entry name" value="TonB-dep_OMP_SusC/RagA_CS"/>
</dbReference>
<protein>
    <submittedName>
        <fullName evidence="5">TonB-dependent receptor</fullName>
    </submittedName>
</protein>
<dbReference type="EMBL" id="JAMXLY010000003">
    <property type="protein sequence ID" value="MCO6024567.1"/>
    <property type="molecule type" value="Genomic_DNA"/>
</dbReference>
<feature type="chain" id="PRO_5047135753" evidence="3">
    <location>
        <begin position="24"/>
        <end position="1045"/>
    </location>
</feature>
<dbReference type="Proteomes" id="UP001204015">
    <property type="component" value="Unassembled WGS sequence"/>
</dbReference>
<keyword evidence="2" id="KW-1134">Transmembrane beta strand</keyword>
<feature type="signal peptide" evidence="3">
    <location>
        <begin position="1"/>
        <end position="23"/>
    </location>
</feature>